<dbReference type="Proteomes" id="UP000885672">
    <property type="component" value="Unassembled WGS sequence"/>
</dbReference>
<proteinExistence type="predicted"/>
<organism evidence="1">
    <name type="scientific">candidate division WOR-3 bacterium</name>
    <dbReference type="NCBI Taxonomy" id="2052148"/>
    <lineage>
        <taxon>Bacteria</taxon>
        <taxon>Bacteria division WOR-3</taxon>
    </lineage>
</organism>
<gene>
    <name evidence="1" type="ORF">ENN51_03860</name>
</gene>
<protein>
    <recommendedName>
        <fullName evidence="2">Lipoprotein</fullName>
    </recommendedName>
</protein>
<evidence type="ECO:0000313" key="1">
    <source>
        <dbReference type="EMBL" id="HDQ99405.1"/>
    </source>
</evidence>
<evidence type="ECO:0008006" key="2">
    <source>
        <dbReference type="Google" id="ProtNLM"/>
    </source>
</evidence>
<sequence length="187" mass="20022">MRWFGRWVCLPVLGLFVVLAACDGFFSTADFEPTGRPFGLDPGLTATSITGGPQLVPAGTYTVDITAVASGGAVSQQFPAGLLFSSLQPRVQHVVVLKEQSAVFESGGGRQSVGVFCCNRYRRTPDQGDTFALGPVTDHAGLQEVAALVRDRDISGQLWMVQRAVWMVTDSTGLNQAYRDSLAALPR</sequence>
<dbReference type="PROSITE" id="PS51257">
    <property type="entry name" value="PROKAR_LIPOPROTEIN"/>
    <property type="match status" value="1"/>
</dbReference>
<dbReference type="EMBL" id="DSBX01000146">
    <property type="protein sequence ID" value="HDQ99405.1"/>
    <property type="molecule type" value="Genomic_DNA"/>
</dbReference>
<accession>A0A7V0T588</accession>
<reference evidence="1" key="1">
    <citation type="journal article" date="2020" name="mSystems">
        <title>Genome- and Community-Level Interaction Insights into Carbon Utilization and Element Cycling Functions of Hydrothermarchaeota in Hydrothermal Sediment.</title>
        <authorList>
            <person name="Zhou Z."/>
            <person name="Liu Y."/>
            <person name="Xu W."/>
            <person name="Pan J."/>
            <person name="Luo Z.H."/>
            <person name="Li M."/>
        </authorList>
    </citation>
    <scope>NUCLEOTIDE SEQUENCE [LARGE SCALE GENOMIC DNA]</scope>
    <source>
        <strain evidence="1">SpSt-1182</strain>
    </source>
</reference>
<name>A0A7V0T588_UNCW3</name>
<dbReference type="AlphaFoldDB" id="A0A7V0T588"/>
<comment type="caution">
    <text evidence="1">The sequence shown here is derived from an EMBL/GenBank/DDBJ whole genome shotgun (WGS) entry which is preliminary data.</text>
</comment>